<accession>A0ABY1Q3D6</accession>
<evidence type="ECO:0000313" key="3">
    <source>
        <dbReference type="Proteomes" id="UP001157910"/>
    </source>
</evidence>
<sequence>MKRAAKPAVLLALLAGAVISGCAASEPPPMVPGGPISALPLGTYTCELAGDAGGPVSKPLPEYEFRVTNASTYKAGGVRGSYLLTGEHVSMTGGNLRGLRLHRISSNVLRKVEEDGTDGEMRCVRSSHH</sequence>
<evidence type="ECO:0000256" key="1">
    <source>
        <dbReference type="SAM" id="SignalP"/>
    </source>
</evidence>
<dbReference type="PROSITE" id="PS51257">
    <property type="entry name" value="PROKAR_LIPOPROTEIN"/>
    <property type="match status" value="1"/>
</dbReference>
<keyword evidence="1" id="KW-0732">Signal</keyword>
<gene>
    <name evidence="2" type="ORF">SAMN06296065_10248</name>
</gene>
<organism evidence="2 3">
    <name type="scientific">Novosphingobium panipatense</name>
    <dbReference type="NCBI Taxonomy" id="428991"/>
    <lineage>
        <taxon>Bacteria</taxon>
        <taxon>Pseudomonadati</taxon>
        <taxon>Pseudomonadota</taxon>
        <taxon>Alphaproteobacteria</taxon>
        <taxon>Sphingomonadales</taxon>
        <taxon>Sphingomonadaceae</taxon>
        <taxon>Novosphingobium</taxon>
    </lineage>
</organism>
<dbReference type="EMBL" id="FXUI01000002">
    <property type="protein sequence ID" value="SMP55867.1"/>
    <property type="molecule type" value="Genomic_DNA"/>
</dbReference>
<feature type="chain" id="PRO_5045817193" description="Lipoprotein" evidence="1">
    <location>
        <begin position="24"/>
        <end position="129"/>
    </location>
</feature>
<proteinExistence type="predicted"/>
<evidence type="ECO:0008006" key="4">
    <source>
        <dbReference type="Google" id="ProtNLM"/>
    </source>
</evidence>
<dbReference type="RefSeq" id="WP_283405145.1">
    <property type="nucleotide sequence ID" value="NZ_FXUI01000002.1"/>
</dbReference>
<protein>
    <recommendedName>
        <fullName evidence="4">Lipoprotein</fullName>
    </recommendedName>
</protein>
<reference evidence="2 3" key="1">
    <citation type="submission" date="2017-05" db="EMBL/GenBank/DDBJ databases">
        <authorList>
            <person name="Varghese N."/>
            <person name="Submissions S."/>
        </authorList>
    </citation>
    <scope>NUCLEOTIDE SEQUENCE [LARGE SCALE GENOMIC DNA]</scope>
    <source>
        <strain evidence="2 3">SM16</strain>
    </source>
</reference>
<dbReference type="Proteomes" id="UP001157910">
    <property type="component" value="Unassembled WGS sequence"/>
</dbReference>
<feature type="signal peptide" evidence="1">
    <location>
        <begin position="1"/>
        <end position="23"/>
    </location>
</feature>
<keyword evidence="3" id="KW-1185">Reference proteome</keyword>
<evidence type="ECO:0000313" key="2">
    <source>
        <dbReference type="EMBL" id="SMP55867.1"/>
    </source>
</evidence>
<comment type="caution">
    <text evidence="2">The sequence shown here is derived from an EMBL/GenBank/DDBJ whole genome shotgun (WGS) entry which is preliminary data.</text>
</comment>
<name>A0ABY1Q3D6_9SPHN</name>